<keyword evidence="2" id="KW-1185">Reference proteome</keyword>
<gene>
    <name evidence="1" type="ORF">JK636_07915</name>
</gene>
<reference evidence="1 2" key="1">
    <citation type="submission" date="2021-01" db="EMBL/GenBank/DDBJ databases">
        <title>Genome public.</title>
        <authorList>
            <person name="Liu C."/>
            <person name="Sun Q."/>
        </authorList>
    </citation>
    <scope>NUCLEOTIDE SEQUENCE [LARGE SCALE GENOMIC DNA]</scope>
    <source>
        <strain evidence="1 2">YIM B02515</strain>
    </source>
</reference>
<sequence length="78" mass="9286">MYEHILKASLERNLIITIVYLKGNEITMRNIRVLELKEDRIKAYCYLRKENRVFKKENILSAAFAKSNELITHSIKFV</sequence>
<evidence type="ECO:0000313" key="1">
    <source>
        <dbReference type="EMBL" id="MBL4935683.1"/>
    </source>
</evidence>
<comment type="caution">
    <text evidence="1">The sequence shown here is derived from an EMBL/GenBank/DDBJ whole genome shotgun (WGS) entry which is preliminary data.</text>
</comment>
<organism evidence="1 2">
    <name type="scientific">Clostridium rhizosphaerae</name>
    <dbReference type="NCBI Taxonomy" id="2803861"/>
    <lineage>
        <taxon>Bacteria</taxon>
        <taxon>Bacillati</taxon>
        <taxon>Bacillota</taxon>
        <taxon>Clostridia</taxon>
        <taxon>Eubacteriales</taxon>
        <taxon>Clostridiaceae</taxon>
        <taxon>Clostridium</taxon>
    </lineage>
</organism>
<proteinExistence type="predicted"/>
<dbReference type="RefSeq" id="WP_202748276.1">
    <property type="nucleotide sequence ID" value="NZ_JAESWC010000002.1"/>
</dbReference>
<protein>
    <recommendedName>
        <fullName evidence="3">WYL domain-containing protein</fullName>
    </recommendedName>
</protein>
<dbReference type="Proteomes" id="UP000632377">
    <property type="component" value="Unassembled WGS sequence"/>
</dbReference>
<evidence type="ECO:0008006" key="3">
    <source>
        <dbReference type="Google" id="ProtNLM"/>
    </source>
</evidence>
<name>A0ABS1T8M1_9CLOT</name>
<evidence type="ECO:0000313" key="2">
    <source>
        <dbReference type="Proteomes" id="UP000632377"/>
    </source>
</evidence>
<dbReference type="EMBL" id="JAESWC010000002">
    <property type="protein sequence ID" value="MBL4935683.1"/>
    <property type="molecule type" value="Genomic_DNA"/>
</dbReference>
<accession>A0ABS1T8M1</accession>